<feature type="signal peptide" evidence="1">
    <location>
        <begin position="1"/>
        <end position="19"/>
    </location>
</feature>
<gene>
    <name evidence="2" type="ORF">EHP00_2121</name>
</gene>
<evidence type="ECO:0000256" key="1">
    <source>
        <dbReference type="SAM" id="SignalP"/>
    </source>
</evidence>
<comment type="caution">
    <text evidence="2">The sequence shown here is derived from an EMBL/GenBank/DDBJ whole genome shotgun (WGS) entry which is preliminary data.</text>
</comment>
<dbReference type="EMBL" id="MNPJ01000014">
    <property type="protein sequence ID" value="OQS55006.1"/>
    <property type="molecule type" value="Genomic_DNA"/>
</dbReference>
<protein>
    <recommendedName>
        <fullName evidence="4">Secreted protein</fullName>
    </recommendedName>
</protein>
<feature type="chain" id="PRO_5012958220" description="Secreted protein" evidence="1">
    <location>
        <begin position="20"/>
        <end position="80"/>
    </location>
</feature>
<evidence type="ECO:0000313" key="3">
    <source>
        <dbReference type="Proteomes" id="UP000192758"/>
    </source>
</evidence>
<reference evidence="2 3" key="1">
    <citation type="journal article" date="2017" name="Environ. Microbiol.">
        <title>Decay of the glycolytic pathway and adaptation to intranuclear parasitism within Enterocytozoonidae microsporidia.</title>
        <authorList>
            <person name="Wiredu Boakye D."/>
            <person name="Jaroenlak P."/>
            <person name="Prachumwat A."/>
            <person name="Williams T.A."/>
            <person name="Bateman K.S."/>
            <person name="Itsathitphaisarn O."/>
            <person name="Sritunyalucksana K."/>
            <person name="Paszkiewicz K.H."/>
            <person name="Moore K.A."/>
            <person name="Stentiford G.D."/>
            <person name="Williams B.A."/>
        </authorList>
    </citation>
    <scope>NUCLEOTIDE SEQUENCE [LARGE SCALE GENOMIC DNA]</scope>
    <source>
        <strain evidence="2 3">TH1</strain>
    </source>
</reference>
<dbReference type="AlphaFoldDB" id="A0A1W0E713"/>
<evidence type="ECO:0008006" key="4">
    <source>
        <dbReference type="Google" id="ProtNLM"/>
    </source>
</evidence>
<evidence type="ECO:0000313" key="2">
    <source>
        <dbReference type="EMBL" id="OQS55006.1"/>
    </source>
</evidence>
<accession>A0A1W0E713</accession>
<sequence>MYNFMFLLITSFFLHKISMLLSLSLNVSSFSAKTLEFLTFIIDCKYESTSLLSTIPSFFCSSKHTLKVLVFTSDIRDKFF</sequence>
<proteinExistence type="predicted"/>
<name>A0A1W0E713_9MICR</name>
<keyword evidence="1" id="KW-0732">Signal</keyword>
<dbReference type="VEuPathDB" id="MicrosporidiaDB:EHP00_2121"/>
<keyword evidence="3" id="KW-1185">Reference proteome</keyword>
<organism evidence="2 3">
    <name type="scientific">Ecytonucleospora hepatopenaei</name>
    <dbReference type="NCBI Taxonomy" id="646526"/>
    <lineage>
        <taxon>Eukaryota</taxon>
        <taxon>Fungi</taxon>
        <taxon>Fungi incertae sedis</taxon>
        <taxon>Microsporidia</taxon>
        <taxon>Enterocytozoonidae</taxon>
        <taxon>Ecytonucleospora</taxon>
    </lineage>
</organism>
<dbReference type="Proteomes" id="UP000192758">
    <property type="component" value="Unassembled WGS sequence"/>
</dbReference>